<proteinExistence type="predicted"/>
<reference evidence="1" key="1">
    <citation type="submission" date="2021-05" db="EMBL/GenBank/DDBJ databases">
        <authorList>
            <person name="Pietrasiak N."/>
            <person name="Ward R."/>
            <person name="Stajich J.E."/>
            <person name="Kurbessoian T."/>
        </authorList>
    </citation>
    <scope>NUCLEOTIDE SEQUENCE</scope>
    <source>
        <strain evidence="1">JT2-VF2</strain>
    </source>
</reference>
<dbReference type="Proteomes" id="UP000715781">
    <property type="component" value="Unassembled WGS sequence"/>
</dbReference>
<comment type="caution">
    <text evidence="1">The sequence shown here is derived from an EMBL/GenBank/DDBJ whole genome shotgun (WGS) entry which is preliminary data.</text>
</comment>
<name>A0A951PY84_9NOST</name>
<dbReference type="InterPro" id="IPR054211">
    <property type="entry name" value="DUF6918"/>
</dbReference>
<accession>A0A951PY84</accession>
<reference evidence="1" key="2">
    <citation type="journal article" date="2022" name="Microbiol. Resour. Announc.">
        <title>Metagenome Sequencing to Explore Phylogenomics of Terrestrial Cyanobacteria.</title>
        <authorList>
            <person name="Ward R.D."/>
            <person name="Stajich J.E."/>
            <person name="Johansen J.R."/>
            <person name="Huntemann M."/>
            <person name="Clum A."/>
            <person name="Foster B."/>
            <person name="Foster B."/>
            <person name="Roux S."/>
            <person name="Palaniappan K."/>
            <person name="Varghese N."/>
            <person name="Mukherjee S."/>
            <person name="Reddy T.B.K."/>
            <person name="Daum C."/>
            <person name="Copeland A."/>
            <person name="Chen I.A."/>
            <person name="Ivanova N.N."/>
            <person name="Kyrpides N.C."/>
            <person name="Shapiro N."/>
            <person name="Eloe-Fadrosh E.A."/>
            <person name="Pietrasiak N."/>
        </authorList>
    </citation>
    <scope>NUCLEOTIDE SEQUENCE</scope>
    <source>
        <strain evidence="1">JT2-VF2</strain>
    </source>
</reference>
<sequence length="146" mass="15846">MGLSDRLLNPPDKKTMIVDDCCNLIETQIASKSGISGITLKTAFAALKGVKPGYIPYVVEQILPQCLTALDPIWSEGEQKGDPVDHLVTSRSDTADALLGVTDARVQKAKRPIVRGTYEKFRGSAKKYVEEAVPDLAKVIGKYANN</sequence>
<organism evidence="1 2">
    <name type="scientific">Mojavia pulchra JT2-VF2</name>
    <dbReference type="NCBI Taxonomy" id="287848"/>
    <lineage>
        <taxon>Bacteria</taxon>
        <taxon>Bacillati</taxon>
        <taxon>Cyanobacteriota</taxon>
        <taxon>Cyanophyceae</taxon>
        <taxon>Nostocales</taxon>
        <taxon>Nostocaceae</taxon>
    </lineage>
</organism>
<dbReference type="AlphaFoldDB" id="A0A951PY84"/>
<dbReference type="EMBL" id="JAHHHN010000007">
    <property type="protein sequence ID" value="MBW4562454.1"/>
    <property type="molecule type" value="Genomic_DNA"/>
</dbReference>
<protein>
    <submittedName>
        <fullName evidence="1">Uncharacterized protein</fullName>
    </submittedName>
</protein>
<gene>
    <name evidence="1" type="ORF">KME32_15140</name>
</gene>
<evidence type="ECO:0000313" key="1">
    <source>
        <dbReference type="EMBL" id="MBW4562454.1"/>
    </source>
</evidence>
<dbReference type="Pfam" id="PF21893">
    <property type="entry name" value="DUF6918"/>
    <property type="match status" value="1"/>
</dbReference>
<evidence type="ECO:0000313" key="2">
    <source>
        <dbReference type="Proteomes" id="UP000715781"/>
    </source>
</evidence>